<dbReference type="GO" id="GO:0005737">
    <property type="term" value="C:cytoplasm"/>
    <property type="evidence" value="ECO:0000318"/>
    <property type="project" value="GO_Central"/>
</dbReference>
<proteinExistence type="inferred from homology"/>
<dbReference type="PANTHER" id="PTHR21255">
    <property type="entry name" value="T-COMPLEX-ASSOCIATED-TESTIS-EXPRESSED 1/ DYNEIN LIGHT CHAIN"/>
    <property type="match status" value="1"/>
</dbReference>
<dbReference type="InterPro" id="IPR005334">
    <property type="entry name" value="Tctex-1-like"/>
</dbReference>
<reference evidence="3" key="2">
    <citation type="submission" date="2025-08" db="UniProtKB">
        <authorList>
            <consortium name="Ensembl"/>
        </authorList>
    </citation>
    <scope>IDENTIFICATION</scope>
</reference>
<evidence type="ECO:0000313" key="3">
    <source>
        <dbReference type="Ensembl" id="ENSMODP00000058874.1"/>
    </source>
</evidence>
<dbReference type="GO" id="GO:0005868">
    <property type="term" value="C:cytoplasmic dynein complex"/>
    <property type="evidence" value="ECO:0000318"/>
    <property type="project" value="GO_Central"/>
</dbReference>
<reference evidence="3 4" key="1">
    <citation type="journal article" date="2007" name="Nature">
        <title>Genome of the marsupial Monodelphis domestica reveals innovation in non-coding sequences.</title>
        <authorList>
            <person name="Mikkelsen T.S."/>
            <person name="Wakefield M.J."/>
            <person name="Aken B."/>
            <person name="Amemiya C.T."/>
            <person name="Chang J.L."/>
            <person name="Duke S."/>
            <person name="Garber M."/>
            <person name="Gentles A.J."/>
            <person name="Goodstadt L."/>
            <person name="Heger A."/>
            <person name="Jurka J."/>
            <person name="Kamal M."/>
            <person name="Mauceli E."/>
            <person name="Searle S.M."/>
            <person name="Sharpe T."/>
            <person name="Baker M.L."/>
            <person name="Batzer M.A."/>
            <person name="Benos P.V."/>
            <person name="Belov K."/>
            <person name="Clamp M."/>
            <person name="Cook A."/>
            <person name="Cuff J."/>
            <person name="Das R."/>
            <person name="Davidow L."/>
            <person name="Deakin J.E."/>
            <person name="Fazzari M.J."/>
            <person name="Glass J.L."/>
            <person name="Grabherr M."/>
            <person name="Greally J.M."/>
            <person name="Gu W."/>
            <person name="Hore T.A."/>
            <person name="Huttley G.A."/>
            <person name="Kleber M."/>
            <person name="Jirtle R.L."/>
            <person name="Koina E."/>
            <person name="Lee J.T."/>
            <person name="Mahony S."/>
            <person name="Marra M.A."/>
            <person name="Miller R.D."/>
            <person name="Nicholls R.D."/>
            <person name="Oda M."/>
            <person name="Papenfuss A.T."/>
            <person name="Parra Z.E."/>
            <person name="Pollock D.D."/>
            <person name="Ray D.A."/>
            <person name="Schein J.E."/>
            <person name="Speed T.P."/>
            <person name="Thompson K."/>
            <person name="VandeBerg J.L."/>
            <person name="Wade C.M."/>
            <person name="Walker J.A."/>
            <person name="Waters P.D."/>
            <person name="Webber C."/>
            <person name="Weidman J.R."/>
            <person name="Xie X."/>
            <person name="Zody M.C."/>
            <person name="Baldwin J."/>
            <person name="Abdouelleil A."/>
            <person name="Abdulkadir J."/>
            <person name="Abebe A."/>
            <person name="Abera B."/>
            <person name="Abreu J."/>
            <person name="Acer S.C."/>
            <person name="Aftuck L."/>
            <person name="Alexander A."/>
            <person name="An P."/>
            <person name="Anderson E."/>
            <person name="Anderson S."/>
            <person name="Arachi H."/>
            <person name="Azer M."/>
            <person name="Bachantsang P."/>
            <person name="Barry A."/>
            <person name="Bayul T."/>
            <person name="Berlin A."/>
            <person name="Bessette D."/>
            <person name="Bloom T."/>
            <person name="Bloom T."/>
            <person name="Boguslavskiy L."/>
            <person name="Bonnet C."/>
            <person name="Boukhgalter B."/>
            <person name="Bourzgui I."/>
            <person name="Brown A."/>
            <person name="Cahill P."/>
            <person name="Channer S."/>
            <person name="Cheshatsang Y."/>
            <person name="Chuda L."/>
            <person name="Citroen M."/>
            <person name="Collymore A."/>
            <person name="Cooke P."/>
            <person name="Costello M."/>
            <person name="D'Aco K."/>
            <person name="Daza R."/>
            <person name="De Haan G."/>
            <person name="DeGray S."/>
            <person name="DeMaso C."/>
            <person name="Dhargay N."/>
            <person name="Dooley K."/>
            <person name="Dooley E."/>
            <person name="Doricent M."/>
            <person name="Dorje P."/>
            <person name="Dorjee K."/>
            <person name="Dupes A."/>
            <person name="Elong R."/>
            <person name="Falk J."/>
            <person name="Farina A."/>
            <person name="Faro S."/>
            <person name="Ferguson D."/>
            <person name="Fisher S."/>
            <person name="Foley C.D."/>
            <person name="Franke A."/>
            <person name="Friedrich D."/>
            <person name="Gadbois L."/>
            <person name="Gearin G."/>
            <person name="Gearin C.R."/>
            <person name="Giannoukos G."/>
            <person name="Goode T."/>
            <person name="Graham J."/>
            <person name="Grandbois E."/>
            <person name="Grewal S."/>
            <person name="Gyaltsen K."/>
            <person name="Hafez N."/>
            <person name="Hagos B."/>
            <person name="Hall J."/>
            <person name="Henson C."/>
            <person name="Hollinger A."/>
            <person name="Honan T."/>
            <person name="Huard M.D."/>
            <person name="Hughes L."/>
            <person name="Hurhula B."/>
            <person name="Husby M.E."/>
            <person name="Kamat A."/>
            <person name="Kanga B."/>
            <person name="Kashin S."/>
            <person name="Khazanovich D."/>
            <person name="Kisner P."/>
            <person name="Lance K."/>
            <person name="Lara M."/>
            <person name="Lee W."/>
            <person name="Lennon N."/>
            <person name="Letendre F."/>
            <person name="LeVine R."/>
            <person name="Lipovsky A."/>
            <person name="Liu X."/>
            <person name="Liu J."/>
            <person name="Liu S."/>
            <person name="Lokyitsang T."/>
            <person name="Lokyitsang Y."/>
            <person name="Lubonja R."/>
            <person name="Lui A."/>
            <person name="MacDonald P."/>
            <person name="Magnisalis V."/>
            <person name="Maru K."/>
            <person name="Matthews C."/>
            <person name="McCusker W."/>
            <person name="McDonough S."/>
            <person name="Mehta T."/>
            <person name="Meldrim J."/>
            <person name="Meneus L."/>
            <person name="Mihai O."/>
            <person name="Mihalev A."/>
            <person name="Mihova T."/>
            <person name="Mittelman R."/>
            <person name="Mlenga V."/>
            <person name="Montmayeur A."/>
            <person name="Mulrain L."/>
            <person name="Navidi A."/>
            <person name="Naylor J."/>
            <person name="Negash T."/>
            <person name="Nguyen T."/>
            <person name="Nguyen N."/>
            <person name="Nicol R."/>
            <person name="Norbu C."/>
            <person name="Norbu N."/>
            <person name="Novod N."/>
            <person name="O'Neill B."/>
            <person name="Osman S."/>
            <person name="Markiewicz E."/>
            <person name="Oyono O.L."/>
            <person name="Patti C."/>
            <person name="Phunkhang P."/>
            <person name="Pierre F."/>
            <person name="Priest M."/>
            <person name="Raghuraman S."/>
            <person name="Rege F."/>
            <person name="Reyes R."/>
            <person name="Rise C."/>
            <person name="Rogov P."/>
            <person name="Ross K."/>
            <person name="Ryan E."/>
            <person name="Settipalli S."/>
            <person name="Shea T."/>
            <person name="Sherpa N."/>
            <person name="Shi L."/>
            <person name="Shih D."/>
            <person name="Sparrow T."/>
            <person name="Spaulding J."/>
            <person name="Stalker J."/>
            <person name="Stange-Thomann N."/>
            <person name="Stavropoulos S."/>
            <person name="Stone C."/>
            <person name="Strader C."/>
            <person name="Tesfaye S."/>
            <person name="Thomson T."/>
            <person name="Thoulutsang Y."/>
            <person name="Thoulutsang D."/>
            <person name="Topham K."/>
            <person name="Topping I."/>
            <person name="Tsamla T."/>
            <person name="Vassiliev H."/>
            <person name="Vo A."/>
            <person name="Wangchuk T."/>
            <person name="Wangdi T."/>
            <person name="Weiand M."/>
            <person name="Wilkinson J."/>
            <person name="Wilson A."/>
            <person name="Yadav S."/>
            <person name="Young G."/>
            <person name="Yu Q."/>
            <person name="Zembek L."/>
            <person name="Zhong D."/>
            <person name="Zimmer A."/>
            <person name="Zwirko Z."/>
            <person name="Jaffe D.B."/>
            <person name="Alvarez P."/>
            <person name="Brockman W."/>
            <person name="Butler J."/>
            <person name="Chin C."/>
            <person name="Gnerre S."/>
            <person name="MacCallum I."/>
            <person name="Graves J.A."/>
            <person name="Ponting C.P."/>
            <person name="Breen M."/>
            <person name="Samollow P.B."/>
            <person name="Lander E.S."/>
            <person name="Lindblad-Toh K."/>
        </authorList>
    </citation>
    <scope>NUCLEOTIDE SEQUENCE [LARGE SCALE GENOMIC DNA]</scope>
</reference>
<gene>
    <name evidence="3" type="primary">DYNLT5</name>
</gene>
<dbReference type="GeneTree" id="ENSGT00940000160185"/>
<dbReference type="InParanoid" id="A0A5F8HGB5"/>
<dbReference type="PANTHER" id="PTHR21255:SF64">
    <property type="entry name" value="DYNEIN LIGHT CHAIN TCTEX-TYPE 5"/>
    <property type="match status" value="1"/>
</dbReference>
<feature type="region of interest" description="Disordered" evidence="2">
    <location>
        <begin position="1"/>
        <end position="20"/>
    </location>
</feature>
<dbReference type="FunCoup" id="A0A5F8HGB5">
    <property type="interactions" value="15"/>
</dbReference>
<dbReference type="FunFam" id="3.30.1140.40:FF:000003">
    <property type="entry name" value="tctex1 domain-containing protein 2"/>
    <property type="match status" value="1"/>
</dbReference>
<dbReference type="STRING" id="13616.ENSMODP00000058874"/>
<dbReference type="CDD" id="cd21458">
    <property type="entry name" value="DLC-like_TCTEX1D1"/>
    <property type="match status" value="1"/>
</dbReference>
<dbReference type="Ensembl" id="ENSMODT00000063192.1">
    <property type="protein sequence ID" value="ENSMODP00000058874.1"/>
    <property type="gene ID" value="ENSMODG00000042313.1"/>
</dbReference>
<dbReference type="Pfam" id="PF03645">
    <property type="entry name" value="Tctex-1"/>
    <property type="match status" value="1"/>
</dbReference>
<organism evidence="3 4">
    <name type="scientific">Monodelphis domestica</name>
    <name type="common">Gray short-tailed opossum</name>
    <dbReference type="NCBI Taxonomy" id="13616"/>
    <lineage>
        <taxon>Eukaryota</taxon>
        <taxon>Metazoa</taxon>
        <taxon>Chordata</taxon>
        <taxon>Craniata</taxon>
        <taxon>Vertebrata</taxon>
        <taxon>Euteleostomi</taxon>
        <taxon>Mammalia</taxon>
        <taxon>Metatheria</taxon>
        <taxon>Didelphimorphia</taxon>
        <taxon>Didelphidae</taxon>
        <taxon>Monodelphis</taxon>
    </lineage>
</organism>
<protein>
    <submittedName>
        <fullName evidence="3">Dynein light chain Tctex-type family member 5</fullName>
    </submittedName>
</protein>
<dbReference type="OMA" id="CRQMAKT"/>
<accession>A0A5F8HGB5</accession>
<evidence type="ECO:0000256" key="1">
    <source>
        <dbReference type="ARBA" id="ARBA00005361"/>
    </source>
</evidence>
<dbReference type="GO" id="GO:0045505">
    <property type="term" value="F:dynein intermediate chain binding"/>
    <property type="evidence" value="ECO:0000318"/>
    <property type="project" value="GO_Central"/>
</dbReference>
<dbReference type="Proteomes" id="UP000002280">
    <property type="component" value="Chromosome 2"/>
</dbReference>
<keyword evidence="4" id="KW-1185">Reference proteome</keyword>
<dbReference type="InterPro" id="IPR038586">
    <property type="entry name" value="Tctex-1-like_sf"/>
</dbReference>
<name>A0A5F8HGB5_MONDO</name>
<reference evidence="3" key="3">
    <citation type="submission" date="2025-09" db="UniProtKB">
        <authorList>
            <consortium name="Ensembl"/>
        </authorList>
    </citation>
    <scope>IDENTIFICATION</scope>
</reference>
<evidence type="ECO:0000313" key="4">
    <source>
        <dbReference type="Proteomes" id="UP000002280"/>
    </source>
</evidence>
<dbReference type="GO" id="GO:0007018">
    <property type="term" value="P:microtubule-based movement"/>
    <property type="evidence" value="ECO:0000318"/>
    <property type="project" value="GO_Central"/>
</dbReference>
<dbReference type="Bgee" id="ENSMODG00000042313">
    <property type="expression patterns" value="Expressed in uterus and 5 other cell types or tissues"/>
</dbReference>
<dbReference type="Gene3D" id="3.30.1140.40">
    <property type="entry name" value="Tctex-1"/>
    <property type="match status" value="1"/>
</dbReference>
<sequence>KERAKVSRISAKKTSNGVTKSGTQLQQLNNNNNYVCIRISMSTVSYMDEPSHRDDASHLAVQMENTYQLGPSKCFPVDAVKHILKDVLTNYLQEEKYGPELCRQMTKTIAEVVKARVKDLMIPRYKLIVIIHIGQLNNQSLHIGSRCLWDEANDTFASFTFRNTSLFALATVYAIYLE</sequence>
<dbReference type="AlphaFoldDB" id="A0A5F8HGB5"/>
<comment type="similarity">
    <text evidence="1">Belongs to the dynein light chain Tctex-type family.</text>
</comment>
<evidence type="ECO:0000256" key="2">
    <source>
        <dbReference type="SAM" id="MobiDB-lite"/>
    </source>
</evidence>